<protein>
    <submittedName>
        <fullName evidence="1">Uncharacterized protein</fullName>
    </submittedName>
</protein>
<keyword evidence="2" id="KW-1185">Reference proteome</keyword>
<evidence type="ECO:0000313" key="2">
    <source>
        <dbReference type="Proteomes" id="UP000037848"/>
    </source>
</evidence>
<sequence length="66" mass="7759">MNEVNQYILDTIKTHVWGGFDTPDEIQGIISDLFEEDADERVLREFVSIEFKKSLKLKNNDLKLQM</sequence>
<evidence type="ECO:0000313" key="1">
    <source>
        <dbReference type="EMBL" id="KPH64654.1"/>
    </source>
</evidence>
<dbReference type="PATRIC" id="fig|187330.3.peg.2788"/>
<comment type="caution">
    <text evidence="1">The sequence shown here is derived from an EMBL/GenBank/DDBJ whole genome shotgun (WGS) entry which is preliminary data.</text>
</comment>
<name>A0A0N1EMJ6_9GAMM</name>
<dbReference type="Proteomes" id="UP000037848">
    <property type="component" value="Unassembled WGS sequence"/>
</dbReference>
<dbReference type="OrthoDB" id="5515732at2"/>
<dbReference type="EMBL" id="LHPH01000004">
    <property type="protein sequence ID" value="KPH64654.1"/>
    <property type="molecule type" value="Genomic_DNA"/>
</dbReference>
<dbReference type="RefSeq" id="WP_054453255.1">
    <property type="nucleotide sequence ID" value="NZ_LHPH01000004.1"/>
</dbReference>
<dbReference type="AlphaFoldDB" id="A0A0N1EMJ6"/>
<reference evidence="1 2" key="1">
    <citation type="submission" date="2015-08" db="EMBL/GenBank/DDBJ databases">
        <title>Draft Genome Sequence of Pseudoalteromonas porphyrae UCD-SED14.</title>
        <authorList>
            <person name="Coil D.A."/>
            <person name="Jospin G."/>
            <person name="Lee R.D."/>
            <person name="Eisen J.A."/>
        </authorList>
    </citation>
    <scope>NUCLEOTIDE SEQUENCE [LARGE SCALE GENOMIC DNA]</scope>
    <source>
        <strain evidence="1 2">UCD-SED14</strain>
    </source>
</reference>
<gene>
    <name evidence="1" type="ORF">ADS77_05125</name>
</gene>
<accession>A0A0N1EMJ6</accession>
<proteinExistence type="predicted"/>
<organism evidence="1 2">
    <name type="scientific">Pseudoalteromonas porphyrae</name>
    <dbReference type="NCBI Taxonomy" id="187330"/>
    <lineage>
        <taxon>Bacteria</taxon>
        <taxon>Pseudomonadati</taxon>
        <taxon>Pseudomonadota</taxon>
        <taxon>Gammaproteobacteria</taxon>
        <taxon>Alteromonadales</taxon>
        <taxon>Pseudoalteromonadaceae</taxon>
        <taxon>Pseudoalteromonas</taxon>
    </lineage>
</organism>